<keyword evidence="3 7" id="KW-0378">Hydrolase</keyword>
<dbReference type="InterPro" id="IPR008181">
    <property type="entry name" value="dUTPase"/>
</dbReference>
<dbReference type="NCBIfam" id="NF001862">
    <property type="entry name" value="PRK00601.1"/>
    <property type="match status" value="1"/>
</dbReference>
<keyword evidence="5 7" id="KW-0546">Nucleotide metabolism</keyword>
<dbReference type="AlphaFoldDB" id="A0A239PJY0"/>
<keyword evidence="11" id="KW-1185">Reference proteome</keyword>
<dbReference type="FunFam" id="2.70.40.10:FF:000002">
    <property type="entry name" value="dUTP diphosphatase"/>
    <property type="match status" value="1"/>
</dbReference>
<dbReference type="EMBL" id="FZQA01000001">
    <property type="protein sequence ID" value="SNT68122.1"/>
    <property type="molecule type" value="Genomic_DNA"/>
</dbReference>
<dbReference type="Pfam" id="PF00692">
    <property type="entry name" value="dUTPase"/>
    <property type="match status" value="1"/>
</dbReference>
<dbReference type="PANTHER" id="PTHR11241:SF0">
    <property type="entry name" value="DEOXYURIDINE 5'-TRIPHOSPHATE NUCLEOTIDOHYDROLASE"/>
    <property type="match status" value="1"/>
</dbReference>
<dbReference type="InterPro" id="IPR036157">
    <property type="entry name" value="dUTPase-like_sf"/>
</dbReference>
<dbReference type="GO" id="GO:0004170">
    <property type="term" value="F:dUTP diphosphatase activity"/>
    <property type="evidence" value="ECO:0007669"/>
    <property type="project" value="UniProtKB-UniRule"/>
</dbReference>
<comment type="function">
    <text evidence="7">This enzyme is involved in nucleotide metabolism: it produces dUMP, the immediate precursor of thymidine nucleotides and it decreases the intracellular concentration of dUTP so that uracil cannot be incorporated into DNA.</text>
</comment>
<reference evidence="10 11" key="1">
    <citation type="submission" date="2017-07" db="EMBL/GenBank/DDBJ databases">
        <authorList>
            <person name="Sun Z.S."/>
            <person name="Albrecht U."/>
            <person name="Echele G."/>
            <person name="Lee C.C."/>
        </authorList>
    </citation>
    <scope>NUCLEOTIDE SEQUENCE [LARGE SCALE GENOMIC DNA]</scope>
    <source>
        <strain evidence="10 11">CGMCC 1.12710</strain>
    </source>
</reference>
<dbReference type="UniPathway" id="UPA00610">
    <property type="reaction ID" value="UER00666"/>
</dbReference>
<dbReference type="GO" id="GO:0006226">
    <property type="term" value="P:dUMP biosynthetic process"/>
    <property type="evidence" value="ECO:0007669"/>
    <property type="project" value="UniProtKB-UniRule"/>
</dbReference>
<feature type="binding site" evidence="7">
    <location>
        <position position="101"/>
    </location>
    <ligand>
        <name>substrate</name>
    </ligand>
</feature>
<evidence type="ECO:0000256" key="7">
    <source>
        <dbReference type="HAMAP-Rule" id="MF_00116"/>
    </source>
</evidence>
<keyword evidence="2 7" id="KW-0479">Metal-binding</keyword>
<evidence type="ECO:0000313" key="10">
    <source>
        <dbReference type="EMBL" id="SNT68122.1"/>
    </source>
</evidence>
<dbReference type="CDD" id="cd07557">
    <property type="entry name" value="trimeric_dUTPase"/>
    <property type="match status" value="1"/>
</dbReference>
<name>A0A239PJY0_9PROT</name>
<proteinExistence type="inferred from homology"/>
<comment type="similarity">
    <text evidence="1 7">Belongs to the dUTPase family.</text>
</comment>
<dbReference type="Proteomes" id="UP000198346">
    <property type="component" value="Unassembled WGS sequence"/>
</dbReference>
<comment type="caution">
    <text evidence="7">Lacks conserved residue(s) required for the propagation of feature annotation.</text>
</comment>
<evidence type="ECO:0000256" key="2">
    <source>
        <dbReference type="ARBA" id="ARBA00022723"/>
    </source>
</evidence>
<comment type="pathway">
    <text evidence="7">Pyrimidine metabolism; dUMP biosynthesis; dUMP from dCTP (dUTP route): step 2/2.</text>
</comment>
<evidence type="ECO:0000256" key="5">
    <source>
        <dbReference type="ARBA" id="ARBA00023080"/>
    </source>
</evidence>
<evidence type="ECO:0000256" key="3">
    <source>
        <dbReference type="ARBA" id="ARBA00022801"/>
    </source>
</evidence>
<dbReference type="SUPFAM" id="SSF51283">
    <property type="entry name" value="dUTPase-like"/>
    <property type="match status" value="1"/>
</dbReference>
<gene>
    <name evidence="7" type="primary">dut</name>
    <name evidence="10" type="ORF">SAMN06297382_0618</name>
</gene>
<evidence type="ECO:0000256" key="6">
    <source>
        <dbReference type="ARBA" id="ARBA00047686"/>
    </source>
</evidence>
<dbReference type="Gene3D" id="2.70.40.10">
    <property type="match status" value="1"/>
</dbReference>
<dbReference type="InterPro" id="IPR029054">
    <property type="entry name" value="dUTPase-like"/>
</dbReference>
<feature type="region of interest" description="Disordered" evidence="8">
    <location>
        <begin position="1"/>
        <end position="21"/>
    </location>
</feature>
<evidence type="ECO:0000256" key="4">
    <source>
        <dbReference type="ARBA" id="ARBA00022842"/>
    </source>
</evidence>
<dbReference type="NCBIfam" id="TIGR00576">
    <property type="entry name" value="dut"/>
    <property type="match status" value="1"/>
</dbReference>
<feature type="domain" description="dUTPase-like" evidence="9">
    <location>
        <begin position="35"/>
        <end position="167"/>
    </location>
</feature>
<dbReference type="GO" id="GO:0046081">
    <property type="term" value="P:dUTP catabolic process"/>
    <property type="evidence" value="ECO:0007669"/>
    <property type="project" value="InterPro"/>
</dbReference>
<dbReference type="InterPro" id="IPR033704">
    <property type="entry name" value="dUTPase_trimeric"/>
</dbReference>
<comment type="catalytic activity">
    <reaction evidence="6 7">
        <text>dUTP + H2O = dUMP + diphosphate + H(+)</text>
        <dbReference type="Rhea" id="RHEA:10248"/>
        <dbReference type="ChEBI" id="CHEBI:15377"/>
        <dbReference type="ChEBI" id="CHEBI:15378"/>
        <dbReference type="ChEBI" id="CHEBI:33019"/>
        <dbReference type="ChEBI" id="CHEBI:61555"/>
        <dbReference type="ChEBI" id="CHEBI:246422"/>
        <dbReference type="EC" id="3.6.1.23"/>
    </reaction>
</comment>
<organism evidence="10 11">
    <name type="scientific">Amphiplicatus metriothermophilus</name>
    <dbReference type="NCBI Taxonomy" id="1519374"/>
    <lineage>
        <taxon>Bacteria</taxon>
        <taxon>Pseudomonadati</taxon>
        <taxon>Pseudomonadota</taxon>
        <taxon>Alphaproteobacteria</taxon>
        <taxon>Parvularculales</taxon>
        <taxon>Parvularculaceae</taxon>
        <taxon>Amphiplicatus</taxon>
    </lineage>
</organism>
<evidence type="ECO:0000256" key="1">
    <source>
        <dbReference type="ARBA" id="ARBA00006581"/>
    </source>
</evidence>
<feature type="binding site" evidence="7">
    <location>
        <begin position="105"/>
        <end position="107"/>
    </location>
    <ligand>
        <name>substrate</name>
    </ligand>
</feature>
<feature type="compositionally biased region" description="Basic and acidic residues" evidence="8">
    <location>
        <begin position="1"/>
        <end position="12"/>
    </location>
</feature>
<accession>A0A239PJY0</accession>
<dbReference type="PANTHER" id="PTHR11241">
    <property type="entry name" value="DEOXYURIDINE 5'-TRIPHOSPHATE NUCLEOTIDOHYDROLASE"/>
    <property type="match status" value="1"/>
</dbReference>
<evidence type="ECO:0000313" key="11">
    <source>
        <dbReference type="Proteomes" id="UP000198346"/>
    </source>
</evidence>
<evidence type="ECO:0000256" key="8">
    <source>
        <dbReference type="SAM" id="MobiDB-lite"/>
    </source>
</evidence>
<dbReference type="HAMAP" id="MF_00116">
    <property type="entry name" value="dUTPase_bact"/>
    <property type="match status" value="1"/>
</dbReference>
<protein>
    <recommendedName>
        <fullName evidence="7">Deoxyuridine 5'-triphosphate nucleotidohydrolase</fullName>
        <shortName evidence="7">dUTPase</shortName>
        <ecNumber evidence="7">3.6.1.23</ecNumber>
    </recommendedName>
    <alternativeName>
        <fullName evidence="7">dUTP pyrophosphatase</fullName>
    </alternativeName>
</protein>
<dbReference type="GO" id="GO:0000287">
    <property type="term" value="F:magnesium ion binding"/>
    <property type="evidence" value="ECO:0007669"/>
    <property type="project" value="UniProtKB-UniRule"/>
</dbReference>
<evidence type="ECO:0000259" key="9">
    <source>
        <dbReference type="Pfam" id="PF00692"/>
    </source>
</evidence>
<sequence>MSSTAMKEKPRAAETAGLSAPTVRVKRLPQGEGLDLPRYETALAAGCDVRAAVPEGEPLVLKPGERFMVPTGIAIALPPGWEAQMRPRSGLAARRGVTCVNAPGTIDADYRGELKVILINHGAEDFVVRRGDRIGQLVIAPVWQARFEEVETLDETARGEGGFGSTGV</sequence>
<keyword evidence="4 7" id="KW-0460">Magnesium</keyword>
<dbReference type="EC" id="3.6.1.23" evidence="7"/>
<feature type="binding site" evidence="7">
    <location>
        <begin position="88"/>
        <end position="90"/>
    </location>
    <ligand>
        <name>substrate</name>
    </ligand>
</feature>
<comment type="cofactor">
    <cofactor evidence="7">
        <name>Mg(2+)</name>
        <dbReference type="ChEBI" id="CHEBI:18420"/>
    </cofactor>
</comment>